<organism evidence="2 3">
    <name type="scientific">Diaporthe vaccinii</name>
    <dbReference type="NCBI Taxonomy" id="105482"/>
    <lineage>
        <taxon>Eukaryota</taxon>
        <taxon>Fungi</taxon>
        <taxon>Dikarya</taxon>
        <taxon>Ascomycota</taxon>
        <taxon>Pezizomycotina</taxon>
        <taxon>Sordariomycetes</taxon>
        <taxon>Sordariomycetidae</taxon>
        <taxon>Diaporthales</taxon>
        <taxon>Diaporthaceae</taxon>
        <taxon>Diaporthe</taxon>
        <taxon>Diaporthe eres species complex</taxon>
    </lineage>
</organism>
<evidence type="ECO:0000256" key="1">
    <source>
        <dbReference type="SAM" id="MobiDB-lite"/>
    </source>
</evidence>
<feature type="compositionally biased region" description="Basic residues" evidence="1">
    <location>
        <begin position="480"/>
        <end position="497"/>
    </location>
</feature>
<protein>
    <recommendedName>
        <fullName evidence="4">BTB domain-containing protein</fullName>
    </recommendedName>
</protein>
<name>A0ABR4F3F9_9PEZI</name>
<dbReference type="EMBL" id="JBAWTH010000013">
    <property type="protein sequence ID" value="KAL2289230.1"/>
    <property type="molecule type" value="Genomic_DNA"/>
</dbReference>
<feature type="compositionally biased region" description="Polar residues" evidence="1">
    <location>
        <begin position="606"/>
        <end position="615"/>
    </location>
</feature>
<comment type="caution">
    <text evidence="2">The sequence shown here is derived from an EMBL/GenBank/DDBJ whole genome shotgun (WGS) entry which is preliminary data.</text>
</comment>
<feature type="compositionally biased region" description="Basic residues" evidence="1">
    <location>
        <begin position="32"/>
        <end position="44"/>
    </location>
</feature>
<reference evidence="2 3" key="1">
    <citation type="submission" date="2024-03" db="EMBL/GenBank/DDBJ databases">
        <title>A high-quality draft genome sequence of Diaporthe vaccinii, a causative agent of upright dieback and viscid rot disease in cranberry plants.</title>
        <authorList>
            <person name="Sarrasin M."/>
            <person name="Lang B.F."/>
            <person name="Burger G."/>
        </authorList>
    </citation>
    <scope>NUCLEOTIDE SEQUENCE [LARGE SCALE GENOMIC DNA]</scope>
    <source>
        <strain evidence="2 3">IS7</strain>
    </source>
</reference>
<feature type="compositionally biased region" description="Basic and acidic residues" evidence="1">
    <location>
        <begin position="550"/>
        <end position="561"/>
    </location>
</feature>
<feature type="compositionally biased region" description="Polar residues" evidence="1">
    <location>
        <begin position="70"/>
        <end position="86"/>
    </location>
</feature>
<accession>A0ABR4F3F9</accession>
<feature type="region of interest" description="Disordered" evidence="1">
    <location>
        <begin position="32"/>
        <end position="56"/>
    </location>
</feature>
<sequence length="655" mass="73364">MRPRQSGPVARHTRATAAIEFYGSDLANLLKQQRRKKAKGRKAALGRPASAARHDHQLLLDTTIAKPQKAVSTSEDQLQDQLNSGSAVEPPTSIPDADPDLVIGRLPRHSSPSQPLPPDEESLTSYYKRIGYLPPLSESTLEVIRQVLADPTMGRGAGRVVSEAEQQAGLVDRNVNWRPRSDPYHKTIASLQTQIIPENDVDGNRKWDDDLDKCRFDPQEFVFQRTVMMSMINRHRFIYGKDRVLDFAVERPWTCSPMPTRALEEPDGKSLPMSQPDIAIAFRTTALMDAGKYEYLPRQLRNVVCYEGIAEAHQFRAFHFFMIEAKNTYKSILDPVSQYQVLNSASQSLHNMYEFFNEAGPEHLANFFDKVRVFTAVSTTEGIIIRIHRACLVGDFRDESPSQQNLPAPKFPILPDYPLQFEYDIYLKAIADAFSREQVLSALETIMIKYGAEILLKTLKDAADDVIKRFRAKREDRPKHYYSHHQKSQVPPKKKGKPPISDASQDNTEQSATTTAPSQASQSTAQISILDPNQRNLYRENIERMQTLKKGSDSRTEDRTQRGSLTPTPGTAQRTAAPDPNASLSENFGGGFDFDDHERPDDEQPAPSTAPSQSDALPPPKPVGKRRGVPGSEAVGDQPTARSTRSTSKKVRTGY</sequence>
<feature type="region of interest" description="Disordered" evidence="1">
    <location>
        <begin position="68"/>
        <end position="122"/>
    </location>
</feature>
<evidence type="ECO:0008006" key="4">
    <source>
        <dbReference type="Google" id="ProtNLM"/>
    </source>
</evidence>
<evidence type="ECO:0000313" key="3">
    <source>
        <dbReference type="Proteomes" id="UP001600888"/>
    </source>
</evidence>
<feature type="region of interest" description="Disordered" evidence="1">
    <location>
        <begin position="476"/>
        <end position="655"/>
    </location>
</feature>
<proteinExistence type="predicted"/>
<keyword evidence="3" id="KW-1185">Reference proteome</keyword>
<feature type="compositionally biased region" description="Polar residues" evidence="1">
    <location>
        <begin position="562"/>
        <end position="574"/>
    </location>
</feature>
<gene>
    <name evidence="2" type="ORF">FJTKL_02249</name>
</gene>
<evidence type="ECO:0000313" key="2">
    <source>
        <dbReference type="EMBL" id="KAL2289230.1"/>
    </source>
</evidence>
<feature type="compositionally biased region" description="Low complexity" evidence="1">
    <location>
        <begin position="510"/>
        <end position="526"/>
    </location>
</feature>
<dbReference type="Proteomes" id="UP001600888">
    <property type="component" value="Unassembled WGS sequence"/>
</dbReference>